<evidence type="ECO:0000256" key="8">
    <source>
        <dbReference type="ARBA" id="ARBA00023049"/>
    </source>
</evidence>
<keyword evidence="4" id="KW-0645">Protease</keyword>
<feature type="domain" description="Peptidase M14" evidence="11">
    <location>
        <begin position="49"/>
        <end position="320"/>
    </location>
</feature>
<reference evidence="13" key="1">
    <citation type="journal article" date="2017" name="PLoS ONE">
        <title>The Agassiz's desert tortoise genome provides a resource for the conservation of a threatened species.</title>
        <authorList>
            <person name="Tollis M."/>
            <person name="DeNardo D.F."/>
            <person name="Cornelius J.A."/>
            <person name="Dolby G.A."/>
            <person name="Edwards T."/>
            <person name="Henen B.T."/>
            <person name="Karl A.E."/>
            <person name="Murphy R.W."/>
            <person name="Kusumi K."/>
        </authorList>
    </citation>
    <scope>NUCLEOTIDE SEQUENCE [LARGE SCALE GENOMIC DNA]</scope>
</reference>
<dbReference type="GO" id="GO:0008270">
    <property type="term" value="F:zinc ion binding"/>
    <property type="evidence" value="ECO:0007669"/>
    <property type="project" value="InterPro"/>
</dbReference>
<dbReference type="InterPro" id="IPR057247">
    <property type="entry name" value="CARBOXYPEPT_ZN_2"/>
</dbReference>
<evidence type="ECO:0000256" key="5">
    <source>
        <dbReference type="ARBA" id="ARBA00022723"/>
    </source>
</evidence>
<reference evidence="12" key="2">
    <citation type="submission" date="2025-08" db="UniProtKB">
        <authorList>
            <consortium name="Ensembl"/>
        </authorList>
    </citation>
    <scope>IDENTIFICATION</scope>
</reference>
<dbReference type="Proteomes" id="UP000291020">
    <property type="component" value="Unassembled WGS sequence"/>
</dbReference>
<protein>
    <recommendedName>
        <fullName evidence="11">Peptidase M14 domain-containing protein</fullName>
    </recommendedName>
</protein>
<dbReference type="InterPro" id="IPR000834">
    <property type="entry name" value="Peptidase_M14"/>
</dbReference>
<dbReference type="GO" id="GO:0006508">
    <property type="term" value="P:proteolysis"/>
    <property type="evidence" value="ECO:0007669"/>
    <property type="project" value="UniProtKB-KW"/>
</dbReference>
<dbReference type="PROSITE" id="PS00133">
    <property type="entry name" value="CARBOXYPEPT_ZN_2"/>
    <property type="match status" value="1"/>
</dbReference>
<dbReference type="SUPFAM" id="SSF53187">
    <property type="entry name" value="Zn-dependent exopeptidases"/>
    <property type="match status" value="1"/>
</dbReference>
<feature type="signal peptide" evidence="10">
    <location>
        <begin position="1"/>
        <end position="26"/>
    </location>
</feature>
<keyword evidence="10" id="KW-0732">Signal</keyword>
<dbReference type="PANTHER" id="PTHR11705:SF94">
    <property type="entry name" value="CARBOXYPEPTIDASE A1"/>
    <property type="match status" value="1"/>
</dbReference>
<evidence type="ECO:0000256" key="1">
    <source>
        <dbReference type="ARBA" id="ARBA00001947"/>
    </source>
</evidence>
<dbReference type="Pfam" id="PF00246">
    <property type="entry name" value="Peptidase_M14"/>
    <property type="match status" value="1"/>
</dbReference>
<dbReference type="GO" id="GO:0005615">
    <property type="term" value="C:extracellular space"/>
    <property type="evidence" value="ECO:0007669"/>
    <property type="project" value="TreeGrafter"/>
</dbReference>
<comment type="similarity">
    <text evidence="2 9">Belongs to the peptidase M14 family.</text>
</comment>
<dbReference type="PRINTS" id="PR00765">
    <property type="entry name" value="CRBOXYPTASEA"/>
</dbReference>
<evidence type="ECO:0000256" key="4">
    <source>
        <dbReference type="ARBA" id="ARBA00022670"/>
    </source>
</evidence>
<keyword evidence="6" id="KW-0378">Hydrolase</keyword>
<dbReference type="Ensembl" id="ENSGAGT00000021425.1">
    <property type="protein sequence ID" value="ENSGAGP00000018794.1"/>
    <property type="gene ID" value="ENSGAGG00000013907.1"/>
</dbReference>
<feature type="chain" id="PRO_5018997052" description="Peptidase M14 domain-containing protein" evidence="10">
    <location>
        <begin position="27"/>
        <end position="325"/>
    </location>
</feature>
<comment type="cofactor">
    <cofactor evidence="1">
        <name>Zn(2+)</name>
        <dbReference type="ChEBI" id="CHEBI:29105"/>
    </cofactor>
</comment>
<dbReference type="AlphaFoldDB" id="A0A452HUG8"/>
<dbReference type="PROSITE" id="PS52035">
    <property type="entry name" value="PEPTIDASE_M14"/>
    <property type="match status" value="1"/>
</dbReference>
<accession>A0A452HUG8</accession>
<dbReference type="SMART" id="SM00631">
    <property type="entry name" value="Zn_pept"/>
    <property type="match status" value="1"/>
</dbReference>
<reference evidence="12" key="3">
    <citation type="submission" date="2025-09" db="UniProtKB">
        <authorList>
            <consortium name="Ensembl"/>
        </authorList>
    </citation>
    <scope>IDENTIFICATION</scope>
</reference>
<evidence type="ECO:0000256" key="9">
    <source>
        <dbReference type="PROSITE-ProRule" id="PRU01379"/>
    </source>
</evidence>
<dbReference type="STRING" id="38772.ENSGAGP00000018794"/>
<keyword evidence="5" id="KW-0479">Metal-binding</keyword>
<keyword evidence="8" id="KW-0482">Metalloprotease</keyword>
<dbReference type="PANTHER" id="PTHR11705">
    <property type="entry name" value="PROTEASE FAMILY M14 CARBOXYPEPTIDASE A,B"/>
    <property type="match status" value="1"/>
</dbReference>
<evidence type="ECO:0000256" key="6">
    <source>
        <dbReference type="ARBA" id="ARBA00022801"/>
    </source>
</evidence>
<keyword evidence="3" id="KW-0121">Carboxypeptidase</keyword>
<sequence length="325" mass="36919">MFLGKTYKCSPLLCVWLWFFLKELLDEEKEAMMVSRKFERSSNSFSFSSYHTIEEIYSWMDNLVAENSDLVSKIQIGQSYEKRPLYVLKFSAGGINRPAIWIDTVWTANKIATKYGKDASLTAILDTVDIFFEIVTNSDGFAYTHSTNRMWRKTRSINAGSSCRGVDPNRNWDAGFGGPASSSNPCAETYHGPYPHSESEVKSIVDFVLSHGNMKALLSIHSYSQLLLFPYGYKAKPVPDHQELNDLAREAVAALAALHGTKYTYGSMIDTICDYDNGMKYSYTFELRDTGRYGFLLPASQIIPTAEETWLALMKIMEHIRHNPY</sequence>
<evidence type="ECO:0000313" key="13">
    <source>
        <dbReference type="Proteomes" id="UP000291020"/>
    </source>
</evidence>
<dbReference type="FunFam" id="3.40.630.10:FF:000001">
    <property type="entry name" value="Carboxypeptidase B"/>
    <property type="match status" value="1"/>
</dbReference>
<keyword evidence="13" id="KW-1185">Reference proteome</keyword>
<evidence type="ECO:0000313" key="12">
    <source>
        <dbReference type="Ensembl" id="ENSGAGP00000018794.1"/>
    </source>
</evidence>
<evidence type="ECO:0000259" key="11">
    <source>
        <dbReference type="PROSITE" id="PS52035"/>
    </source>
</evidence>
<evidence type="ECO:0000256" key="3">
    <source>
        <dbReference type="ARBA" id="ARBA00022645"/>
    </source>
</evidence>
<dbReference type="Gene3D" id="3.40.630.10">
    <property type="entry name" value="Zn peptidases"/>
    <property type="match status" value="1"/>
</dbReference>
<evidence type="ECO:0000256" key="2">
    <source>
        <dbReference type="ARBA" id="ARBA00005988"/>
    </source>
</evidence>
<proteinExistence type="inferred from homology"/>
<evidence type="ECO:0000256" key="10">
    <source>
        <dbReference type="SAM" id="SignalP"/>
    </source>
</evidence>
<feature type="active site" description="Proton donor/acceptor" evidence="9">
    <location>
        <position position="286"/>
    </location>
</feature>
<dbReference type="GO" id="GO:0004181">
    <property type="term" value="F:metallocarboxypeptidase activity"/>
    <property type="evidence" value="ECO:0007669"/>
    <property type="project" value="InterPro"/>
</dbReference>
<keyword evidence="7" id="KW-0862">Zinc</keyword>
<evidence type="ECO:0000256" key="7">
    <source>
        <dbReference type="ARBA" id="ARBA00022833"/>
    </source>
</evidence>
<name>A0A452HUG8_9SAUR</name>
<organism evidence="12 13">
    <name type="scientific">Gopherus agassizii</name>
    <name type="common">Agassiz's desert tortoise</name>
    <dbReference type="NCBI Taxonomy" id="38772"/>
    <lineage>
        <taxon>Eukaryota</taxon>
        <taxon>Metazoa</taxon>
        <taxon>Chordata</taxon>
        <taxon>Craniata</taxon>
        <taxon>Vertebrata</taxon>
        <taxon>Euteleostomi</taxon>
        <taxon>Archelosauria</taxon>
        <taxon>Testudinata</taxon>
        <taxon>Testudines</taxon>
        <taxon>Cryptodira</taxon>
        <taxon>Durocryptodira</taxon>
        <taxon>Testudinoidea</taxon>
        <taxon>Testudinidae</taxon>
        <taxon>Gopherus</taxon>
    </lineage>
</organism>